<protein>
    <submittedName>
        <fullName evidence="3">SRPBCC family protein</fullName>
    </submittedName>
</protein>
<organism evidence="3 4">
    <name type="scientific">Streptomyces siamensis</name>
    <dbReference type="NCBI Taxonomy" id="1274986"/>
    <lineage>
        <taxon>Bacteria</taxon>
        <taxon>Bacillati</taxon>
        <taxon>Actinomycetota</taxon>
        <taxon>Actinomycetes</taxon>
        <taxon>Kitasatosporales</taxon>
        <taxon>Streptomycetaceae</taxon>
        <taxon>Streptomyces</taxon>
    </lineage>
</organism>
<gene>
    <name evidence="3" type="ORF">GCM10023335_55810</name>
</gene>
<accession>A0ABP9J7U4</accession>
<evidence type="ECO:0000313" key="3">
    <source>
        <dbReference type="EMBL" id="GAA5023222.1"/>
    </source>
</evidence>
<evidence type="ECO:0000313" key="4">
    <source>
        <dbReference type="Proteomes" id="UP001501759"/>
    </source>
</evidence>
<dbReference type="InterPro" id="IPR013538">
    <property type="entry name" value="ASHA1/2-like_C"/>
</dbReference>
<evidence type="ECO:0000259" key="2">
    <source>
        <dbReference type="Pfam" id="PF08327"/>
    </source>
</evidence>
<comment type="caution">
    <text evidence="3">The sequence shown here is derived from an EMBL/GenBank/DDBJ whole genome shotgun (WGS) entry which is preliminary data.</text>
</comment>
<sequence length="158" mass="17316">MTTPANPTDTVTLERRIAARPETVFGFFTDREKWLSWMGADGTFSFEPGGAYRTRVSGENVASGRFLIVDPPRRLVFTWGWESGAMPVPPGSSTVEITLEPTADGTLLRLVHRGLPSPEACAAHEEGWRHYVTRLAVVAEGGDPGPDGWMEQPQQPAH</sequence>
<dbReference type="CDD" id="cd07814">
    <property type="entry name" value="SRPBCC_CalC_Aha1-like"/>
    <property type="match status" value="1"/>
</dbReference>
<dbReference type="Pfam" id="PF08327">
    <property type="entry name" value="AHSA1"/>
    <property type="match status" value="1"/>
</dbReference>
<dbReference type="Proteomes" id="UP001501759">
    <property type="component" value="Unassembled WGS sequence"/>
</dbReference>
<evidence type="ECO:0000256" key="1">
    <source>
        <dbReference type="ARBA" id="ARBA00006817"/>
    </source>
</evidence>
<dbReference type="InterPro" id="IPR023393">
    <property type="entry name" value="START-like_dom_sf"/>
</dbReference>
<dbReference type="Gene3D" id="3.30.530.20">
    <property type="match status" value="1"/>
</dbReference>
<reference evidence="4" key="1">
    <citation type="journal article" date="2019" name="Int. J. Syst. Evol. Microbiol.">
        <title>The Global Catalogue of Microorganisms (GCM) 10K type strain sequencing project: providing services to taxonomists for standard genome sequencing and annotation.</title>
        <authorList>
            <consortium name="The Broad Institute Genomics Platform"/>
            <consortium name="The Broad Institute Genome Sequencing Center for Infectious Disease"/>
            <person name="Wu L."/>
            <person name="Ma J."/>
        </authorList>
    </citation>
    <scope>NUCLEOTIDE SEQUENCE [LARGE SCALE GENOMIC DNA]</scope>
    <source>
        <strain evidence="4">JCM 18409</strain>
    </source>
</reference>
<comment type="similarity">
    <text evidence="1">Belongs to the AHA1 family.</text>
</comment>
<feature type="domain" description="Activator of Hsp90 ATPase homologue 1/2-like C-terminal" evidence="2">
    <location>
        <begin position="19"/>
        <end position="139"/>
    </location>
</feature>
<dbReference type="EMBL" id="BAABKB010000023">
    <property type="protein sequence ID" value="GAA5023222.1"/>
    <property type="molecule type" value="Genomic_DNA"/>
</dbReference>
<proteinExistence type="inferred from homology"/>
<keyword evidence="4" id="KW-1185">Reference proteome</keyword>
<dbReference type="SUPFAM" id="SSF55961">
    <property type="entry name" value="Bet v1-like"/>
    <property type="match status" value="1"/>
</dbReference>
<dbReference type="RefSeq" id="WP_345655084.1">
    <property type="nucleotide sequence ID" value="NZ_BAABKB010000023.1"/>
</dbReference>
<name>A0ABP9J7U4_9ACTN</name>